<accession>A0A9W6X6Y7</accession>
<protein>
    <submittedName>
        <fullName evidence="4">Unnamed protein product</fullName>
    </submittedName>
</protein>
<dbReference type="AlphaFoldDB" id="A0A9W6X6Y7"/>
<dbReference type="Proteomes" id="UP001165121">
    <property type="component" value="Unassembled WGS sequence"/>
</dbReference>
<organism evidence="4 5">
    <name type="scientific">Phytophthora fragariaefolia</name>
    <dbReference type="NCBI Taxonomy" id="1490495"/>
    <lineage>
        <taxon>Eukaryota</taxon>
        <taxon>Sar</taxon>
        <taxon>Stramenopiles</taxon>
        <taxon>Oomycota</taxon>
        <taxon>Peronosporomycetes</taxon>
        <taxon>Peronosporales</taxon>
        <taxon>Peronosporaceae</taxon>
        <taxon>Phytophthora</taxon>
    </lineage>
</organism>
<keyword evidence="2" id="KW-1133">Transmembrane helix</keyword>
<sequence>MRRVIEVLLLVGLTVAHCYADTSTSCSGSDNGPPSVSIGSVVSVYDANDADSSASPPNSTGSSLDPTDFVLVSNASVSSSWIDGAAGFDEAAGGKILYQAATWTLLEEGTQSGRFESYWARFTAVKRSLQIPVRMSMCAMVAKWNSSWVEKKSALSAVDMEGRLATKCGENDTIAVAFTSAVSDTAASYLKGEIAVNDVVASLKMHDVDNKHVPEGSNRMFTRLARGLCPRYEAVKTFLTGNATEISVISLSSGEICPPDVGSQFGSPQTSSNDKSYASDGNTNLRFIIPVVVCVVLLACAGFIYVRRQKKSNDTAPSEAPKDDGPEEEKGEKEDASSQPYVLTTQTVI</sequence>
<keyword evidence="5" id="KW-1185">Reference proteome</keyword>
<proteinExistence type="predicted"/>
<keyword evidence="3" id="KW-0732">Signal</keyword>
<evidence type="ECO:0000313" key="5">
    <source>
        <dbReference type="Proteomes" id="UP001165121"/>
    </source>
</evidence>
<feature type="transmembrane region" description="Helical" evidence="2">
    <location>
        <begin position="287"/>
        <end position="306"/>
    </location>
</feature>
<keyword evidence="2" id="KW-0812">Transmembrane</keyword>
<evidence type="ECO:0000313" key="4">
    <source>
        <dbReference type="EMBL" id="GMF32773.1"/>
    </source>
</evidence>
<feature type="region of interest" description="Disordered" evidence="1">
    <location>
        <begin position="311"/>
        <end position="349"/>
    </location>
</feature>
<gene>
    <name evidence="4" type="ORF">Pfra01_000790700</name>
</gene>
<evidence type="ECO:0000256" key="2">
    <source>
        <dbReference type="SAM" id="Phobius"/>
    </source>
</evidence>
<dbReference type="OrthoDB" id="160817at2759"/>
<evidence type="ECO:0000256" key="1">
    <source>
        <dbReference type="SAM" id="MobiDB-lite"/>
    </source>
</evidence>
<comment type="caution">
    <text evidence="4">The sequence shown here is derived from an EMBL/GenBank/DDBJ whole genome shotgun (WGS) entry which is preliminary data.</text>
</comment>
<feature type="chain" id="PRO_5040996103" evidence="3">
    <location>
        <begin position="21"/>
        <end position="349"/>
    </location>
</feature>
<evidence type="ECO:0000256" key="3">
    <source>
        <dbReference type="SAM" id="SignalP"/>
    </source>
</evidence>
<feature type="signal peptide" evidence="3">
    <location>
        <begin position="1"/>
        <end position="20"/>
    </location>
</feature>
<name>A0A9W6X6Y7_9STRA</name>
<keyword evidence="2" id="KW-0472">Membrane</keyword>
<feature type="compositionally biased region" description="Basic and acidic residues" evidence="1">
    <location>
        <begin position="320"/>
        <end position="336"/>
    </location>
</feature>
<reference evidence="4" key="1">
    <citation type="submission" date="2023-04" db="EMBL/GenBank/DDBJ databases">
        <title>Phytophthora fragariaefolia NBRC 109709.</title>
        <authorList>
            <person name="Ichikawa N."/>
            <person name="Sato H."/>
            <person name="Tonouchi N."/>
        </authorList>
    </citation>
    <scope>NUCLEOTIDE SEQUENCE</scope>
    <source>
        <strain evidence="4">NBRC 109709</strain>
    </source>
</reference>
<feature type="compositionally biased region" description="Polar residues" evidence="1">
    <location>
        <begin position="337"/>
        <end position="349"/>
    </location>
</feature>
<dbReference type="EMBL" id="BSXT01000709">
    <property type="protein sequence ID" value="GMF32773.1"/>
    <property type="molecule type" value="Genomic_DNA"/>
</dbReference>